<feature type="domain" description="CDC48 N-terminal subdomain" evidence="1">
    <location>
        <begin position="1"/>
        <end position="53"/>
    </location>
</feature>
<name>A0A8X7WIU8_BRACI</name>
<protein>
    <recommendedName>
        <fullName evidence="1">CDC48 N-terminal subdomain domain-containing protein</fullName>
    </recommendedName>
</protein>
<evidence type="ECO:0000313" key="2">
    <source>
        <dbReference type="EMBL" id="KAG2330296.1"/>
    </source>
</evidence>
<keyword evidence="3" id="KW-1185">Reference proteome</keyword>
<evidence type="ECO:0000313" key="3">
    <source>
        <dbReference type="Proteomes" id="UP000886595"/>
    </source>
</evidence>
<reference evidence="2 3" key="1">
    <citation type="submission" date="2020-02" db="EMBL/GenBank/DDBJ databases">
        <authorList>
            <person name="Ma Q."/>
            <person name="Huang Y."/>
            <person name="Song X."/>
            <person name="Pei D."/>
        </authorList>
    </citation>
    <scope>NUCLEOTIDE SEQUENCE [LARGE SCALE GENOMIC DNA]</scope>
    <source>
        <strain evidence="2">Sxm20200214</strain>
        <tissue evidence="2">Leaf</tissue>
    </source>
</reference>
<dbReference type="FunFam" id="2.40.40.20:FF:000003">
    <property type="entry name" value="Transitional endoplasmic reticulum ATPase"/>
    <property type="match status" value="1"/>
</dbReference>
<dbReference type="Pfam" id="PF02359">
    <property type="entry name" value="CDC48_N"/>
    <property type="match status" value="1"/>
</dbReference>
<dbReference type="SUPFAM" id="SSF50692">
    <property type="entry name" value="ADC-like"/>
    <property type="match status" value="1"/>
</dbReference>
<organism evidence="2 3">
    <name type="scientific">Brassica carinata</name>
    <name type="common">Ethiopian mustard</name>
    <name type="synonym">Abyssinian cabbage</name>
    <dbReference type="NCBI Taxonomy" id="52824"/>
    <lineage>
        <taxon>Eukaryota</taxon>
        <taxon>Viridiplantae</taxon>
        <taxon>Streptophyta</taxon>
        <taxon>Embryophyta</taxon>
        <taxon>Tracheophyta</taxon>
        <taxon>Spermatophyta</taxon>
        <taxon>Magnoliopsida</taxon>
        <taxon>eudicotyledons</taxon>
        <taxon>Gunneridae</taxon>
        <taxon>Pentapetalae</taxon>
        <taxon>rosids</taxon>
        <taxon>malvids</taxon>
        <taxon>Brassicales</taxon>
        <taxon>Brassicaceae</taxon>
        <taxon>Brassiceae</taxon>
        <taxon>Brassica</taxon>
    </lineage>
</organism>
<accession>A0A8X7WIU8</accession>
<dbReference type="AlphaFoldDB" id="A0A8X7WIU8"/>
<dbReference type="InterPro" id="IPR003338">
    <property type="entry name" value="CDC4_N-term_subdom"/>
</dbReference>
<dbReference type="OrthoDB" id="1920254at2759"/>
<evidence type="ECO:0000259" key="1">
    <source>
        <dbReference type="Pfam" id="PF02359"/>
    </source>
</evidence>
<gene>
    <name evidence="2" type="ORF">Bca52824_001476</name>
</gene>
<comment type="caution">
    <text evidence="2">The sequence shown here is derived from an EMBL/GenBank/DDBJ whole genome shotgun (WGS) entry which is preliminary data.</text>
</comment>
<sequence>MEKLKLFRGDTILIKGKKRKDTVCIALAGDSCEEPKIRMNKVLRSNLRVRLGDCRFYSPIFTNVLTSSMMLTSNLASRLD</sequence>
<proteinExistence type="predicted"/>
<dbReference type="Proteomes" id="UP000886595">
    <property type="component" value="Unassembled WGS sequence"/>
</dbReference>
<dbReference type="InterPro" id="IPR009010">
    <property type="entry name" value="Asp_de-COase-like_dom_sf"/>
</dbReference>
<dbReference type="Gene3D" id="2.40.40.20">
    <property type="match status" value="1"/>
</dbReference>
<dbReference type="EMBL" id="JAAMPC010000001">
    <property type="protein sequence ID" value="KAG2330296.1"/>
    <property type="molecule type" value="Genomic_DNA"/>
</dbReference>